<evidence type="ECO:0000256" key="7">
    <source>
        <dbReference type="ARBA" id="ARBA00022741"/>
    </source>
</evidence>
<evidence type="ECO:0000256" key="4">
    <source>
        <dbReference type="ARBA" id="ARBA00022618"/>
    </source>
</evidence>
<comment type="function">
    <text evidence="14">DNA ligase that seals nicks in double-stranded DNA during DNA replication, DNA recombination and DNA repair.</text>
</comment>
<dbReference type="Pfam" id="PF04675">
    <property type="entry name" value="DNA_ligase_A_N"/>
    <property type="match status" value="1"/>
</dbReference>
<dbReference type="InterPro" id="IPR050191">
    <property type="entry name" value="ATP-dep_DNA_ligase"/>
</dbReference>
<feature type="binding site" evidence="14">
    <location>
        <position position="451"/>
    </location>
    <ligand>
        <name>ATP</name>
        <dbReference type="ChEBI" id="CHEBI:30616"/>
    </ligand>
</feature>
<evidence type="ECO:0000256" key="11">
    <source>
        <dbReference type="ARBA" id="ARBA00023172"/>
    </source>
</evidence>
<feature type="binding site" evidence="14">
    <location>
        <position position="306"/>
    </location>
    <ligand>
        <name>ATP</name>
        <dbReference type="ChEBI" id="CHEBI:30616"/>
    </ligand>
</feature>
<dbReference type="Pfam" id="PF01068">
    <property type="entry name" value="DNA_ligase_A_M"/>
    <property type="match status" value="1"/>
</dbReference>
<keyword evidence="10 14" id="KW-0460">Magnesium</keyword>
<evidence type="ECO:0000256" key="8">
    <source>
        <dbReference type="ARBA" id="ARBA00022763"/>
    </source>
</evidence>
<dbReference type="HAMAP" id="MF_00407">
    <property type="entry name" value="DNA_ligase"/>
    <property type="match status" value="1"/>
</dbReference>
<dbReference type="PANTHER" id="PTHR45674">
    <property type="entry name" value="DNA LIGASE 1/3 FAMILY MEMBER"/>
    <property type="match status" value="1"/>
</dbReference>
<evidence type="ECO:0000259" key="18">
    <source>
        <dbReference type="PROSITE" id="PS50160"/>
    </source>
</evidence>
<evidence type="ECO:0000256" key="12">
    <source>
        <dbReference type="ARBA" id="ARBA00023204"/>
    </source>
</evidence>
<evidence type="ECO:0000256" key="15">
    <source>
        <dbReference type="RuleBase" id="RU004196"/>
    </source>
</evidence>
<accession>A0A8T4LCT0</accession>
<evidence type="ECO:0000256" key="16">
    <source>
        <dbReference type="SAM" id="Coils"/>
    </source>
</evidence>
<evidence type="ECO:0000313" key="20">
    <source>
        <dbReference type="Proteomes" id="UP000678237"/>
    </source>
</evidence>
<proteinExistence type="inferred from homology"/>
<evidence type="ECO:0000256" key="2">
    <source>
        <dbReference type="ARBA" id="ARBA00013308"/>
    </source>
</evidence>
<keyword evidence="5 14" id="KW-0235">DNA replication</keyword>
<dbReference type="EC" id="6.5.1.1" evidence="14"/>
<keyword evidence="11 14" id="KW-0233">DNA recombination</keyword>
<reference evidence="19" key="1">
    <citation type="submission" date="2021-03" db="EMBL/GenBank/DDBJ databases">
        <authorList>
            <person name="Jaffe A."/>
        </authorList>
    </citation>
    <scope>NUCLEOTIDE SEQUENCE</scope>
    <source>
        <strain evidence="19">RIFCSPLOWO2_01_FULL_58_19</strain>
    </source>
</reference>
<dbReference type="InterPro" id="IPR000977">
    <property type="entry name" value="DNA_ligase_ATP-dep"/>
</dbReference>
<dbReference type="NCBIfam" id="TIGR00574">
    <property type="entry name" value="dnl1"/>
    <property type="match status" value="1"/>
</dbReference>
<evidence type="ECO:0000256" key="14">
    <source>
        <dbReference type="HAMAP-Rule" id="MF_00407"/>
    </source>
</evidence>
<feature type="binding site" evidence="14">
    <location>
        <position position="376"/>
    </location>
    <ligand>
        <name>ATP</name>
        <dbReference type="ChEBI" id="CHEBI:30616"/>
    </ligand>
</feature>
<dbReference type="GO" id="GO:0051301">
    <property type="term" value="P:cell division"/>
    <property type="evidence" value="ECO:0007669"/>
    <property type="project" value="UniProtKB-KW"/>
</dbReference>
<dbReference type="SUPFAM" id="SSF50249">
    <property type="entry name" value="Nucleic acid-binding proteins"/>
    <property type="match status" value="1"/>
</dbReference>
<dbReference type="AlphaFoldDB" id="A0A8T4LCT0"/>
<dbReference type="Proteomes" id="UP000678237">
    <property type="component" value="Unassembled WGS sequence"/>
</dbReference>
<evidence type="ECO:0000256" key="3">
    <source>
        <dbReference type="ARBA" id="ARBA00022598"/>
    </source>
</evidence>
<comment type="catalytic activity">
    <reaction evidence="14">
        <text>ATP + (deoxyribonucleotide)n-3'-hydroxyl + 5'-phospho-(deoxyribonucleotide)m = (deoxyribonucleotide)n+m + AMP + diphosphate.</text>
        <dbReference type="EC" id="6.5.1.1"/>
    </reaction>
</comment>
<organism evidence="19 20">
    <name type="scientific">Candidatus Iainarchaeum sp</name>
    <dbReference type="NCBI Taxonomy" id="3101447"/>
    <lineage>
        <taxon>Archaea</taxon>
        <taxon>Candidatus Iainarchaeota</taxon>
        <taxon>Candidatus Iainarchaeia</taxon>
        <taxon>Candidatus Iainarchaeales</taxon>
        <taxon>Candidatus Iainarchaeaceae</taxon>
        <taxon>Candidatus Iainarchaeum</taxon>
    </lineage>
</organism>
<dbReference type="CDD" id="cd07901">
    <property type="entry name" value="Adenylation_DNA_ligase_Arch_LigB"/>
    <property type="match status" value="1"/>
</dbReference>
<dbReference type="InterPro" id="IPR012309">
    <property type="entry name" value="DNA_ligase_ATP-dep_C"/>
</dbReference>
<keyword evidence="12 14" id="KW-0234">DNA repair</keyword>
<reference evidence="19" key="2">
    <citation type="submission" date="2021-05" db="EMBL/GenBank/DDBJ databases">
        <title>Protein family content uncovers lineage relationships and bacterial pathway maintenance mechanisms in DPANN archaea.</title>
        <authorList>
            <person name="Castelle C.J."/>
            <person name="Meheust R."/>
            <person name="Jaffe A.L."/>
            <person name="Seitz K."/>
            <person name="Gong X."/>
            <person name="Baker B.J."/>
            <person name="Banfield J.F."/>
        </authorList>
    </citation>
    <scope>NUCLEOTIDE SEQUENCE</scope>
    <source>
        <strain evidence="19">RIFCSPLOWO2_01_FULL_58_19</strain>
    </source>
</reference>
<dbReference type="GO" id="GO:0006273">
    <property type="term" value="P:lagging strand elongation"/>
    <property type="evidence" value="ECO:0007669"/>
    <property type="project" value="TreeGrafter"/>
</dbReference>
<dbReference type="PROSITE" id="PS00333">
    <property type="entry name" value="DNA_LIGASE_A2"/>
    <property type="match status" value="1"/>
</dbReference>
<dbReference type="Pfam" id="PF04679">
    <property type="entry name" value="DNA_ligase_A_C"/>
    <property type="match status" value="1"/>
</dbReference>
<feature type="compositionally biased region" description="Basic and acidic residues" evidence="17">
    <location>
        <begin position="591"/>
        <end position="608"/>
    </location>
</feature>
<feature type="binding site" evidence="14">
    <location>
        <position position="284"/>
    </location>
    <ligand>
        <name>ATP</name>
        <dbReference type="ChEBI" id="CHEBI:30616"/>
    </ligand>
</feature>
<dbReference type="InterPro" id="IPR012310">
    <property type="entry name" value="DNA_ligase_ATP-dep_cent"/>
</dbReference>
<dbReference type="Gene3D" id="2.40.50.140">
    <property type="entry name" value="Nucleic acid-binding proteins"/>
    <property type="match status" value="1"/>
</dbReference>
<dbReference type="InterPro" id="IPR022865">
    <property type="entry name" value="DNA_ligae_ATP-dep_bac/arc"/>
</dbReference>
<dbReference type="PROSITE" id="PS50160">
    <property type="entry name" value="DNA_LIGASE_A3"/>
    <property type="match status" value="1"/>
</dbReference>
<comment type="similarity">
    <text evidence="1 14 15">Belongs to the ATP-dependent DNA ligase family.</text>
</comment>
<keyword evidence="3 14" id="KW-0436">Ligase</keyword>
<keyword evidence="8 14" id="KW-0227">DNA damage</keyword>
<evidence type="ECO:0000256" key="13">
    <source>
        <dbReference type="ARBA" id="ARBA00023306"/>
    </source>
</evidence>
<evidence type="ECO:0000256" key="1">
    <source>
        <dbReference type="ARBA" id="ARBA00007572"/>
    </source>
</evidence>
<evidence type="ECO:0000256" key="6">
    <source>
        <dbReference type="ARBA" id="ARBA00022723"/>
    </source>
</evidence>
<evidence type="ECO:0000256" key="5">
    <source>
        <dbReference type="ARBA" id="ARBA00022705"/>
    </source>
</evidence>
<dbReference type="GO" id="GO:0003910">
    <property type="term" value="F:DNA ligase (ATP) activity"/>
    <property type="evidence" value="ECO:0007669"/>
    <property type="project" value="UniProtKB-UniRule"/>
</dbReference>
<dbReference type="GO" id="GO:0005524">
    <property type="term" value="F:ATP binding"/>
    <property type="evidence" value="ECO:0007669"/>
    <property type="project" value="UniProtKB-UniRule"/>
</dbReference>
<dbReference type="GO" id="GO:0006281">
    <property type="term" value="P:DNA repair"/>
    <property type="evidence" value="ECO:0007669"/>
    <property type="project" value="UniProtKB-UniRule"/>
</dbReference>
<protein>
    <recommendedName>
        <fullName evidence="2 14">DNA ligase</fullName>
        <ecNumber evidence="14">6.5.1.1</ecNumber>
    </recommendedName>
    <alternativeName>
        <fullName evidence="14">Polydeoxyribonucleotide synthase [ATP]</fullName>
    </alternativeName>
</protein>
<gene>
    <name evidence="14" type="primary">lig</name>
    <name evidence="19" type="ORF">J4203_07875</name>
</gene>
<sequence>MEFGKLAGYWERIEAAASRLEMTSLLGGLLRERETDAAVVSKVIYLCQGQIAPGFKGYDIGLGEKLVEEALAMTSGYAREEVGKRFQKLGDLGLVAQEIAEKKRQQSLFREKLSVEKVYDNFLRIAKASGHGSQEQKLKLLAELLNSASPLEAKFVTRIPLGAMRLGIGDPTLMDALAVVYSKEFLAKEKRAAEKIEAELKEKKEEKRGEEFERRVRQLLRERIEEKYNIHSDLGDIARLLKEKGLKGLDAVELTPGVPIRPTLAERLPSAGEIVEKLGECMVEGKFDGFRLQVHKREDEVSIFSRRSENVTPMFPEVIEGVKTHLKARTAIIEGEALAVNEETGEFFPFQVTIQRKRKHGIERASEELPLKLFAFDVMMVDGKNLMPLPFRERRKTLERIVERGGVLDVTPMIVTKEPEAVDAFFTRCIEQGLEGIVAKDLDAKYIAGARKFAWIKLKRSYKGELQDSVDLAVIGYFKGKGIRTRFGLGALLAAAYNGERDCFESIAKIGTGLSEAQLAEWEERLKKIKANRKPARVESGLEPDVWTEPVHVIEVRADEITRSPVHACGREAGKPGYALRFPRLVSFRTDKKAEEATSTKEIRDMFARQKAQKTQESGKGDDSA</sequence>
<feature type="active site" description="N6-AMP-lysine intermediate" evidence="14">
    <location>
        <position position="286"/>
    </location>
</feature>
<dbReference type="InterPro" id="IPR036599">
    <property type="entry name" value="DNA_ligase_N_sf"/>
</dbReference>
<dbReference type="Gene3D" id="3.30.470.30">
    <property type="entry name" value="DNA ligase/mRNA capping enzyme"/>
    <property type="match status" value="1"/>
</dbReference>
<dbReference type="EMBL" id="JAGVWE010000007">
    <property type="protein sequence ID" value="MBS3063752.1"/>
    <property type="molecule type" value="Genomic_DNA"/>
</dbReference>
<keyword evidence="9 14" id="KW-0067">ATP-binding</keyword>
<keyword evidence="4 14" id="KW-0132">Cell division</keyword>
<feature type="domain" description="ATP-dependent DNA ligase family profile" evidence="18">
    <location>
        <begin position="364"/>
        <end position="497"/>
    </location>
</feature>
<feature type="binding site" evidence="14">
    <location>
        <position position="336"/>
    </location>
    <ligand>
        <name>ATP</name>
        <dbReference type="ChEBI" id="CHEBI:30616"/>
    </ligand>
</feature>
<name>A0A8T4LCT0_9ARCH</name>
<keyword evidence="13 14" id="KW-0131">Cell cycle</keyword>
<dbReference type="InterPro" id="IPR012308">
    <property type="entry name" value="DNA_ligase_ATP-dep_N"/>
</dbReference>
<dbReference type="PANTHER" id="PTHR45674:SF4">
    <property type="entry name" value="DNA LIGASE 1"/>
    <property type="match status" value="1"/>
</dbReference>
<dbReference type="InterPro" id="IPR016059">
    <property type="entry name" value="DNA_ligase_ATP-dep_CS"/>
</dbReference>
<comment type="cofactor">
    <cofactor evidence="14">
        <name>Mg(2+)</name>
        <dbReference type="ChEBI" id="CHEBI:18420"/>
    </cofactor>
</comment>
<dbReference type="GO" id="GO:0003677">
    <property type="term" value="F:DNA binding"/>
    <property type="evidence" value="ECO:0007669"/>
    <property type="project" value="InterPro"/>
</dbReference>
<evidence type="ECO:0000256" key="10">
    <source>
        <dbReference type="ARBA" id="ARBA00022842"/>
    </source>
</evidence>
<dbReference type="SUPFAM" id="SSF56091">
    <property type="entry name" value="DNA ligase/mRNA capping enzyme, catalytic domain"/>
    <property type="match status" value="1"/>
</dbReference>
<dbReference type="GO" id="GO:0071897">
    <property type="term" value="P:DNA biosynthetic process"/>
    <property type="evidence" value="ECO:0007669"/>
    <property type="project" value="InterPro"/>
</dbReference>
<dbReference type="Gene3D" id="1.10.3260.10">
    <property type="entry name" value="DNA ligase, ATP-dependent, N-terminal domain"/>
    <property type="match status" value="1"/>
</dbReference>
<dbReference type="CDD" id="cd07969">
    <property type="entry name" value="OBF_DNA_ligase_I"/>
    <property type="match status" value="1"/>
</dbReference>
<dbReference type="GO" id="GO:0006310">
    <property type="term" value="P:DNA recombination"/>
    <property type="evidence" value="ECO:0007669"/>
    <property type="project" value="UniProtKB-UniRule"/>
</dbReference>
<feature type="coiled-coil region" evidence="16">
    <location>
        <begin position="183"/>
        <end position="222"/>
    </location>
</feature>
<evidence type="ECO:0000313" key="19">
    <source>
        <dbReference type="EMBL" id="MBS3063752.1"/>
    </source>
</evidence>
<feature type="binding site" evidence="14">
    <location>
        <position position="457"/>
    </location>
    <ligand>
        <name>ATP</name>
        <dbReference type="ChEBI" id="CHEBI:30616"/>
    </ligand>
</feature>
<comment type="caution">
    <text evidence="19">The sequence shown here is derived from an EMBL/GenBank/DDBJ whole genome shotgun (WGS) entry which is preliminary data.</text>
</comment>
<dbReference type="GO" id="GO:0046872">
    <property type="term" value="F:metal ion binding"/>
    <property type="evidence" value="ECO:0007669"/>
    <property type="project" value="UniProtKB-KW"/>
</dbReference>
<keyword evidence="6 14" id="KW-0479">Metal-binding</keyword>
<evidence type="ECO:0000256" key="17">
    <source>
        <dbReference type="SAM" id="MobiDB-lite"/>
    </source>
</evidence>
<dbReference type="SUPFAM" id="SSF117018">
    <property type="entry name" value="ATP-dependent DNA ligase DNA-binding domain"/>
    <property type="match status" value="1"/>
</dbReference>
<keyword evidence="16" id="KW-0175">Coiled coil</keyword>
<evidence type="ECO:0000256" key="9">
    <source>
        <dbReference type="ARBA" id="ARBA00022840"/>
    </source>
</evidence>
<keyword evidence="7 14" id="KW-0547">Nucleotide-binding</keyword>
<feature type="region of interest" description="Disordered" evidence="17">
    <location>
        <begin position="591"/>
        <end position="625"/>
    </location>
</feature>
<feature type="binding site" evidence="14">
    <location>
        <position position="291"/>
    </location>
    <ligand>
        <name>ATP</name>
        <dbReference type="ChEBI" id="CHEBI:30616"/>
    </ligand>
</feature>
<dbReference type="InterPro" id="IPR012340">
    <property type="entry name" value="NA-bd_OB-fold"/>
</dbReference>